<dbReference type="PANTHER" id="PTHR33048:SF47">
    <property type="entry name" value="INTEGRAL MEMBRANE PROTEIN-RELATED"/>
    <property type="match status" value="1"/>
</dbReference>
<name>A0ABR1RR90_9PEZI</name>
<evidence type="ECO:0000256" key="4">
    <source>
        <dbReference type="ARBA" id="ARBA00023136"/>
    </source>
</evidence>
<comment type="subcellular location">
    <subcellularLocation>
        <location evidence="1">Membrane</location>
        <topology evidence="1">Multi-pass membrane protein</topology>
    </subcellularLocation>
</comment>
<dbReference type="PANTHER" id="PTHR33048">
    <property type="entry name" value="PTH11-LIKE INTEGRAL MEMBRANE PROTEIN (AFU_ORTHOLOGUE AFUA_5G11245)"/>
    <property type="match status" value="1"/>
</dbReference>
<keyword evidence="2 6" id="KW-0812">Transmembrane</keyword>
<feature type="transmembrane region" description="Helical" evidence="6">
    <location>
        <begin position="110"/>
        <end position="128"/>
    </location>
</feature>
<evidence type="ECO:0000313" key="8">
    <source>
        <dbReference type="EMBL" id="KAK8017347.1"/>
    </source>
</evidence>
<feature type="domain" description="Rhodopsin" evidence="7">
    <location>
        <begin position="38"/>
        <end position="164"/>
    </location>
</feature>
<evidence type="ECO:0000256" key="1">
    <source>
        <dbReference type="ARBA" id="ARBA00004141"/>
    </source>
</evidence>
<evidence type="ECO:0000313" key="9">
    <source>
        <dbReference type="Proteomes" id="UP001444661"/>
    </source>
</evidence>
<keyword evidence="4 6" id="KW-0472">Membrane</keyword>
<feature type="transmembrane region" description="Helical" evidence="6">
    <location>
        <begin position="53"/>
        <end position="72"/>
    </location>
</feature>
<feature type="transmembrane region" description="Helical" evidence="6">
    <location>
        <begin position="20"/>
        <end position="41"/>
    </location>
</feature>
<evidence type="ECO:0000256" key="2">
    <source>
        <dbReference type="ARBA" id="ARBA00022692"/>
    </source>
</evidence>
<sequence length="202" mass="23131">MSTTVPMGLMPVLEVPHTTFNVTLWVFVAVSGITLTSRLAARFRARRLFWDDALVVFSWTMSLIIAALWQWAAPDMYYIFDLQAGKAAPDPSKYMTSLRNWLNTSLVVELFFYTILLSIKLSFLVFFYRLGRPIHFFRYVWWVVLFVTVGTYLASVGNVNYKCLVGTVEQITVECQSDYELKWTGATLKANAALDVLTDFMS</sequence>
<evidence type="ECO:0000256" key="6">
    <source>
        <dbReference type="SAM" id="Phobius"/>
    </source>
</evidence>
<organism evidence="8 9">
    <name type="scientific">Apiospora rasikravindrae</name>
    <dbReference type="NCBI Taxonomy" id="990691"/>
    <lineage>
        <taxon>Eukaryota</taxon>
        <taxon>Fungi</taxon>
        <taxon>Dikarya</taxon>
        <taxon>Ascomycota</taxon>
        <taxon>Pezizomycotina</taxon>
        <taxon>Sordariomycetes</taxon>
        <taxon>Xylariomycetidae</taxon>
        <taxon>Amphisphaeriales</taxon>
        <taxon>Apiosporaceae</taxon>
        <taxon>Apiospora</taxon>
    </lineage>
</organism>
<dbReference type="InterPro" id="IPR049326">
    <property type="entry name" value="Rhodopsin_dom_fungi"/>
</dbReference>
<dbReference type="InterPro" id="IPR052337">
    <property type="entry name" value="SAT4-like"/>
</dbReference>
<reference evidence="8 9" key="1">
    <citation type="submission" date="2023-01" db="EMBL/GenBank/DDBJ databases">
        <title>Analysis of 21 Apiospora genomes using comparative genomics revels a genus with tremendous synthesis potential of carbohydrate active enzymes and secondary metabolites.</title>
        <authorList>
            <person name="Sorensen T."/>
        </authorList>
    </citation>
    <scope>NUCLEOTIDE SEQUENCE [LARGE SCALE GENOMIC DNA]</scope>
    <source>
        <strain evidence="8 9">CBS 33761</strain>
    </source>
</reference>
<gene>
    <name evidence="8" type="ORF">PG993_013673</name>
</gene>
<keyword evidence="3 6" id="KW-1133">Transmembrane helix</keyword>
<evidence type="ECO:0000256" key="5">
    <source>
        <dbReference type="ARBA" id="ARBA00038359"/>
    </source>
</evidence>
<accession>A0ABR1RR90</accession>
<dbReference type="EMBL" id="JAQQWK010000013">
    <property type="protein sequence ID" value="KAK8017347.1"/>
    <property type="molecule type" value="Genomic_DNA"/>
</dbReference>
<proteinExistence type="inferred from homology"/>
<keyword evidence="9" id="KW-1185">Reference proteome</keyword>
<comment type="caution">
    <text evidence="8">The sequence shown here is derived from an EMBL/GenBank/DDBJ whole genome shotgun (WGS) entry which is preliminary data.</text>
</comment>
<dbReference type="Proteomes" id="UP001444661">
    <property type="component" value="Unassembled WGS sequence"/>
</dbReference>
<dbReference type="Pfam" id="PF20684">
    <property type="entry name" value="Fung_rhodopsin"/>
    <property type="match status" value="1"/>
</dbReference>
<comment type="similarity">
    <text evidence="5">Belongs to the SAT4 family.</text>
</comment>
<evidence type="ECO:0000259" key="7">
    <source>
        <dbReference type="Pfam" id="PF20684"/>
    </source>
</evidence>
<feature type="transmembrane region" description="Helical" evidence="6">
    <location>
        <begin position="140"/>
        <end position="161"/>
    </location>
</feature>
<evidence type="ECO:0000256" key="3">
    <source>
        <dbReference type="ARBA" id="ARBA00022989"/>
    </source>
</evidence>
<protein>
    <recommendedName>
        <fullName evidence="7">Rhodopsin domain-containing protein</fullName>
    </recommendedName>
</protein>